<name>A0ABX6N9N1_9BURK</name>
<feature type="transmembrane region" description="Helical" evidence="5">
    <location>
        <begin position="271"/>
        <end position="289"/>
    </location>
</feature>
<evidence type="ECO:0000256" key="1">
    <source>
        <dbReference type="ARBA" id="ARBA00004141"/>
    </source>
</evidence>
<feature type="transmembrane region" description="Helical" evidence="5">
    <location>
        <begin position="57"/>
        <end position="85"/>
    </location>
</feature>
<dbReference type="CDD" id="cd13128">
    <property type="entry name" value="MATE_Wzx_like"/>
    <property type="match status" value="1"/>
</dbReference>
<gene>
    <name evidence="6" type="ORF">HKT17_14145</name>
</gene>
<comment type="subcellular location">
    <subcellularLocation>
        <location evidence="1">Membrane</location>
        <topology evidence="1">Multi-pass membrane protein</topology>
    </subcellularLocation>
</comment>
<evidence type="ECO:0000313" key="7">
    <source>
        <dbReference type="Proteomes" id="UP000501130"/>
    </source>
</evidence>
<keyword evidence="7" id="KW-1185">Reference proteome</keyword>
<dbReference type="Proteomes" id="UP000501130">
    <property type="component" value="Chromosome"/>
</dbReference>
<feature type="transmembrane region" description="Helical" evidence="5">
    <location>
        <begin position="127"/>
        <end position="150"/>
    </location>
</feature>
<reference evidence="6 7" key="1">
    <citation type="submission" date="2020-05" db="EMBL/GenBank/DDBJ databases">
        <title>Compete genome of Limnobacter sp. SAORIC-580.</title>
        <authorList>
            <person name="Song J."/>
            <person name="Cho J.-C."/>
        </authorList>
    </citation>
    <scope>NUCLEOTIDE SEQUENCE [LARGE SCALE GENOMIC DNA]</scope>
    <source>
        <strain evidence="6 7">SAORIC-580</strain>
    </source>
</reference>
<keyword evidence="2 5" id="KW-0812">Transmembrane</keyword>
<feature type="transmembrane region" description="Helical" evidence="5">
    <location>
        <begin position="371"/>
        <end position="390"/>
    </location>
</feature>
<evidence type="ECO:0000256" key="3">
    <source>
        <dbReference type="ARBA" id="ARBA00022989"/>
    </source>
</evidence>
<sequence>MFGKIKQTLTGLSERPNLMAALRNLSWLAFDRVFRLGVSFVVTLWLARYLAPELFGVYNYAIAFTALFSVLAALGLQGVVVQLLIDKPDQIGETLTSAFVLQFIGGVVSVLAAIVIAIFLHDHEDNILVAVLSLSAINLFRFADTIRFYFEAKVQSKQLVIFEGAVFSLIVLLRIVFVVTALPLMYFIWLLVLEAFLTAVAFAVLFVKNFDVRKLAFVRDSFVGLLKMAWPLTVAMMATMLYMRTDQVMLASMLGQQAVGIYSASVRLTEIWYVLPSIIVSSVFPRILLEMRSNPDRANRATDMLLFGFAVTSLLVAAAVSMFSINIVSYLFGLDYLEAAPVLSIHIWSSLFVFSGLLSSRWLVAMSMQRFVLISTALGAIVNIGLNYLLIPVYGVSGAAWATLIAQLVSCVLINACHPVSRRFFIAQVSALSLVSGLSLLRWWRLNSSAANSLGGKNSE</sequence>
<dbReference type="InterPro" id="IPR052556">
    <property type="entry name" value="PolySynth_Transporter"/>
</dbReference>
<feature type="transmembrane region" description="Helical" evidence="5">
    <location>
        <begin position="97"/>
        <end position="121"/>
    </location>
</feature>
<feature type="transmembrane region" description="Helical" evidence="5">
    <location>
        <begin position="301"/>
        <end position="325"/>
    </location>
</feature>
<dbReference type="PANTHER" id="PTHR43424">
    <property type="entry name" value="LOCUS PUTATIVE PROTEIN 1-RELATED"/>
    <property type="match status" value="1"/>
</dbReference>
<evidence type="ECO:0000256" key="4">
    <source>
        <dbReference type="ARBA" id="ARBA00023136"/>
    </source>
</evidence>
<proteinExistence type="predicted"/>
<dbReference type="InterPro" id="IPR002797">
    <property type="entry name" value="Polysacc_synth"/>
</dbReference>
<organism evidence="6 7">
    <name type="scientific">Limnobacter profundi</name>
    <dbReference type="NCBI Taxonomy" id="2732163"/>
    <lineage>
        <taxon>Bacteria</taxon>
        <taxon>Pseudomonadati</taxon>
        <taxon>Pseudomonadota</taxon>
        <taxon>Betaproteobacteria</taxon>
        <taxon>Burkholderiales</taxon>
        <taxon>Burkholderiaceae</taxon>
        <taxon>Limnobacter</taxon>
    </lineage>
</organism>
<dbReference type="Pfam" id="PF01943">
    <property type="entry name" value="Polysacc_synt"/>
    <property type="match status" value="1"/>
</dbReference>
<dbReference type="EMBL" id="CP053084">
    <property type="protein sequence ID" value="QJR30758.1"/>
    <property type="molecule type" value="Genomic_DNA"/>
</dbReference>
<accession>A0ABX6N9N1</accession>
<feature type="transmembrane region" description="Helical" evidence="5">
    <location>
        <begin position="222"/>
        <end position="243"/>
    </location>
</feature>
<dbReference type="RefSeq" id="WP_171100926.1">
    <property type="nucleotide sequence ID" value="NZ_CP053084.1"/>
</dbReference>
<feature type="transmembrane region" description="Helical" evidence="5">
    <location>
        <begin position="33"/>
        <end position="51"/>
    </location>
</feature>
<feature type="transmembrane region" description="Helical" evidence="5">
    <location>
        <begin position="424"/>
        <end position="444"/>
    </location>
</feature>
<keyword evidence="4 5" id="KW-0472">Membrane</keyword>
<feature type="transmembrane region" description="Helical" evidence="5">
    <location>
        <begin position="186"/>
        <end position="210"/>
    </location>
</feature>
<feature type="transmembrane region" description="Helical" evidence="5">
    <location>
        <begin position="345"/>
        <end position="364"/>
    </location>
</feature>
<feature type="transmembrane region" description="Helical" evidence="5">
    <location>
        <begin position="159"/>
        <end position="180"/>
    </location>
</feature>
<evidence type="ECO:0000256" key="5">
    <source>
        <dbReference type="SAM" id="Phobius"/>
    </source>
</evidence>
<feature type="transmembrane region" description="Helical" evidence="5">
    <location>
        <begin position="396"/>
        <end position="417"/>
    </location>
</feature>
<keyword evidence="3 5" id="KW-1133">Transmembrane helix</keyword>
<evidence type="ECO:0000313" key="6">
    <source>
        <dbReference type="EMBL" id="QJR30758.1"/>
    </source>
</evidence>
<evidence type="ECO:0000256" key="2">
    <source>
        <dbReference type="ARBA" id="ARBA00022692"/>
    </source>
</evidence>
<dbReference type="PANTHER" id="PTHR43424:SF1">
    <property type="entry name" value="LOCUS PUTATIVE PROTEIN 1-RELATED"/>
    <property type="match status" value="1"/>
</dbReference>
<protein>
    <submittedName>
        <fullName evidence="6">Flippase</fullName>
    </submittedName>
</protein>